<comment type="subcellular location">
    <subcellularLocation>
        <location evidence="12">Cytoplasm</location>
    </subcellularLocation>
</comment>
<feature type="binding site" evidence="12">
    <location>
        <begin position="250"/>
        <end position="251"/>
    </location>
    <ligand>
        <name>ATP</name>
        <dbReference type="ChEBI" id="CHEBI:30616"/>
    </ligand>
</feature>
<reference evidence="14 15" key="1">
    <citation type="submission" date="2023-07" db="EMBL/GenBank/DDBJ databases">
        <title>Sorghum-associated microbial communities from plants grown in Nebraska, USA.</title>
        <authorList>
            <person name="Schachtman D."/>
        </authorList>
    </citation>
    <scope>NUCLEOTIDE SEQUENCE [LARGE SCALE GENOMIC DNA]</scope>
    <source>
        <strain evidence="14 15">BE57</strain>
    </source>
</reference>
<evidence type="ECO:0000256" key="7">
    <source>
        <dbReference type="ARBA" id="ARBA00022777"/>
    </source>
</evidence>
<keyword evidence="6 12" id="KW-0547">Nucleotide-binding</keyword>
<comment type="subunit">
    <text evidence="12">Homodimer.</text>
</comment>
<feature type="domain" description="Carbohydrate kinase PfkB" evidence="13">
    <location>
        <begin position="3"/>
        <end position="292"/>
    </location>
</feature>
<dbReference type="InterPro" id="IPR002139">
    <property type="entry name" value="Ribo/fructo_kinase"/>
</dbReference>
<dbReference type="EMBL" id="JAVDTI010000007">
    <property type="protein sequence ID" value="MDR6808782.1"/>
    <property type="molecule type" value="Genomic_DNA"/>
</dbReference>
<feature type="binding site" evidence="12">
    <location>
        <position position="251"/>
    </location>
    <ligand>
        <name>substrate</name>
    </ligand>
</feature>
<dbReference type="PROSITE" id="PS00584">
    <property type="entry name" value="PFKB_KINASES_2"/>
    <property type="match status" value="1"/>
</dbReference>
<dbReference type="CDD" id="cd01174">
    <property type="entry name" value="ribokinase"/>
    <property type="match status" value="1"/>
</dbReference>
<accession>A0ABU1R5U8</accession>
<keyword evidence="4 12" id="KW-0808">Transferase</keyword>
<dbReference type="PANTHER" id="PTHR10584">
    <property type="entry name" value="SUGAR KINASE"/>
    <property type="match status" value="1"/>
</dbReference>
<evidence type="ECO:0000256" key="4">
    <source>
        <dbReference type="ARBA" id="ARBA00022679"/>
    </source>
</evidence>
<keyword evidence="8 12" id="KW-0067">ATP-binding</keyword>
<dbReference type="RefSeq" id="WP_309991180.1">
    <property type="nucleotide sequence ID" value="NZ_JAVDTI010000007.1"/>
</dbReference>
<evidence type="ECO:0000313" key="15">
    <source>
        <dbReference type="Proteomes" id="UP001264980"/>
    </source>
</evidence>
<comment type="function">
    <text evidence="12">Catalyzes the phosphorylation of ribose at O-5 in a reaction requiring ATP and magnesium. The resulting D-ribose-5-phosphate can then be used either for sythesis of nucleotides, histidine, and tryptophan, or as a component of the pentose phosphate pathway.</text>
</comment>
<evidence type="ECO:0000256" key="10">
    <source>
        <dbReference type="ARBA" id="ARBA00022958"/>
    </source>
</evidence>
<sequence>MKQSVLIIGSSNTDMVVKTEHFPKPGETVLGGTFLMNPGGKGANQAVAAARLDADVRFVAKTGNDIFGKQALEGFKKEGIDTRFMTESAGLASGVALITVNAQGQNEIVVASGANMDLHPADIADNAFENVTLALLQLEIPAETVRWALAKCAEKEIRAVLNPAPAMELGREFLNGLYLITPNETETELITGITVEGEETLQKAAQYLFDLGVQNVIITLGSKGIYLAGEGFTGIIPTPVVEAVDSTAAGDVFNGALLKALADGKTLEQASHFACRAAAISVTRMGAQSSAPYQHEIDSFFN</sequence>
<evidence type="ECO:0000256" key="11">
    <source>
        <dbReference type="ARBA" id="ARBA00023277"/>
    </source>
</evidence>
<feature type="binding site" evidence="12">
    <location>
        <position position="183"/>
    </location>
    <ligand>
        <name>ATP</name>
        <dbReference type="ChEBI" id="CHEBI:30616"/>
    </ligand>
</feature>
<dbReference type="NCBIfam" id="TIGR02152">
    <property type="entry name" value="D_ribokin_bact"/>
    <property type="match status" value="1"/>
</dbReference>
<evidence type="ECO:0000313" key="14">
    <source>
        <dbReference type="EMBL" id="MDR6808782.1"/>
    </source>
</evidence>
<dbReference type="GO" id="GO:0004747">
    <property type="term" value="F:ribokinase activity"/>
    <property type="evidence" value="ECO:0007669"/>
    <property type="project" value="UniProtKB-EC"/>
</dbReference>
<keyword evidence="11 12" id="KW-0119">Carbohydrate metabolism</keyword>
<evidence type="ECO:0000256" key="6">
    <source>
        <dbReference type="ARBA" id="ARBA00022741"/>
    </source>
</evidence>
<comment type="caution">
    <text evidence="12">Lacks conserved residue(s) required for the propagation of feature annotation.</text>
</comment>
<feature type="binding site" evidence="12">
    <location>
        <begin position="12"/>
        <end position="14"/>
    </location>
    <ligand>
        <name>substrate</name>
    </ligand>
</feature>
<keyword evidence="15" id="KW-1185">Reference proteome</keyword>
<comment type="catalytic activity">
    <reaction evidence="12">
        <text>D-ribose + ATP = D-ribose 5-phosphate + ADP + H(+)</text>
        <dbReference type="Rhea" id="RHEA:13697"/>
        <dbReference type="ChEBI" id="CHEBI:15378"/>
        <dbReference type="ChEBI" id="CHEBI:30616"/>
        <dbReference type="ChEBI" id="CHEBI:47013"/>
        <dbReference type="ChEBI" id="CHEBI:78346"/>
        <dbReference type="ChEBI" id="CHEBI:456216"/>
        <dbReference type="EC" id="2.7.1.15"/>
    </reaction>
</comment>
<feature type="binding site" evidence="12">
    <location>
        <position position="286"/>
    </location>
    <ligand>
        <name>K(+)</name>
        <dbReference type="ChEBI" id="CHEBI:29103"/>
    </ligand>
</feature>
<dbReference type="SUPFAM" id="SSF53613">
    <property type="entry name" value="Ribokinase-like"/>
    <property type="match status" value="1"/>
</dbReference>
<feature type="binding site" evidence="12">
    <location>
        <position position="139"/>
    </location>
    <ligand>
        <name>substrate</name>
    </ligand>
</feature>
<feature type="binding site" evidence="12">
    <location>
        <position position="245"/>
    </location>
    <ligand>
        <name>K(+)</name>
        <dbReference type="ChEBI" id="CHEBI:29103"/>
    </ligand>
</feature>
<evidence type="ECO:0000256" key="9">
    <source>
        <dbReference type="ARBA" id="ARBA00022842"/>
    </source>
</evidence>
<evidence type="ECO:0000256" key="2">
    <source>
        <dbReference type="ARBA" id="ARBA00012035"/>
    </source>
</evidence>
<evidence type="ECO:0000256" key="5">
    <source>
        <dbReference type="ARBA" id="ARBA00022723"/>
    </source>
</evidence>
<keyword evidence="10 12" id="KW-0630">Potassium</keyword>
<evidence type="ECO:0000256" key="8">
    <source>
        <dbReference type="ARBA" id="ARBA00022840"/>
    </source>
</evidence>
<keyword evidence="9 12" id="KW-0460">Magnesium</keyword>
<gene>
    <name evidence="12" type="primary">rbsK</name>
    <name evidence="14" type="ORF">J2W84_005846</name>
</gene>
<dbReference type="NCBIfam" id="NF008353">
    <property type="entry name" value="PRK11142.1"/>
    <property type="match status" value="1"/>
</dbReference>
<evidence type="ECO:0000256" key="12">
    <source>
        <dbReference type="HAMAP-Rule" id="MF_01987"/>
    </source>
</evidence>
<comment type="caution">
    <text evidence="14">The sequence shown here is derived from an EMBL/GenBank/DDBJ whole genome shotgun (WGS) entry which is preliminary data.</text>
</comment>
<dbReference type="Gene3D" id="3.40.1190.20">
    <property type="match status" value="1"/>
</dbReference>
<feature type="binding site" evidence="12">
    <location>
        <position position="284"/>
    </location>
    <ligand>
        <name>K(+)</name>
        <dbReference type="ChEBI" id="CHEBI:29103"/>
    </ligand>
</feature>
<evidence type="ECO:0000259" key="13">
    <source>
        <dbReference type="Pfam" id="PF00294"/>
    </source>
</evidence>
<comment type="cofactor">
    <cofactor evidence="12">
        <name>Mg(2+)</name>
        <dbReference type="ChEBI" id="CHEBI:18420"/>
    </cofactor>
    <text evidence="12">Requires a divalent cation, most likely magnesium in vivo, as an electrophilic catalyst to aid phosphoryl group transfer. It is the chelate of the metal and the nucleotide that is the actual substrate.</text>
</comment>
<feature type="binding site" evidence="12">
    <location>
        <position position="290"/>
    </location>
    <ligand>
        <name>K(+)</name>
        <dbReference type="ChEBI" id="CHEBI:29103"/>
    </ligand>
</feature>
<feature type="binding site" evidence="12">
    <location>
        <begin position="219"/>
        <end position="224"/>
    </location>
    <ligand>
        <name>ATP</name>
        <dbReference type="ChEBI" id="CHEBI:30616"/>
    </ligand>
</feature>
<feature type="binding site" evidence="12">
    <location>
        <position position="247"/>
    </location>
    <ligand>
        <name>K(+)</name>
        <dbReference type="ChEBI" id="CHEBI:29103"/>
    </ligand>
</feature>
<dbReference type="Pfam" id="PF00294">
    <property type="entry name" value="PfkB"/>
    <property type="match status" value="1"/>
</dbReference>
<name>A0ABU1R5U8_9BACT</name>
<proteinExistence type="inferred from homology"/>
<keyword evidence="7 12" id="KW-0418">Kinase</keyword>
<feature type="binding site" evidence="12">
    <location>
        <position position="281"/>
    </location>
    <ligand>
        <name>K(+)</name>
        <dbReference type="ChEBI" id="CHEBI:29103"/>
    </ligand>
</feature>
<keyword evidence="12" id="KW-0963">Cytoplasm</keyword>
<protein>
    <recommendedName>
        <fullName evidence="3 12">Ribokinase</fullName>
        <shortName evidence="12">RK</shortName>
        <ecNumber evidence="2 12">2.7.1.15</ecNumber>
    </recommendedName>
</protein>
<dbReference type="PRINTS" id="PR00990">
    <property type="entry name" value="RIBOKINASE"/>
</dbReference>
<dbReference type="InterPro" id="IPR011877">
    <property type="entry name" value="Ribokinase"/>
</dbReference>
<evidence type="ECO:0000256" key="3">
    <source>
        <dbReference type="ARBA" id="ARBA00016943"/>
    </source>
</evidence>
<dbReference type="Proteomes" id="UP001264980">
    <property type="component" value="Unassembled WGS sequence"/>
</dbReference>
<dbReference type="InterPro" id="IPR029056">
    <property type="entry name" value="Ribokinase-like"/>
</dbReference>
<comment type="activity regulation">
    <text evidence="12">Activated by a monovalent cation that binds near, but not in, the active site. The most likely occupant of the site in vivo is potassium. Ion binding induces a conformational change that may alter substrate affinity.</text>
</comment>
<organism evidence="14 15">
    <name type="scientific">Dyadobacter fermentans</name>
    <dbReference type="NCBI Taxonomy" id="94254"/>
    <lineage>
        <taxon>Bacteria</taxon>
        <taxon>Pseudomonadati</taxon>
        <taxon>Bacteroidota</taxon>
        <taxon>Cytophagia</taxon>
        <taxon>Cytophagales</taxon>
        <taxon>Spirosomataceae</taxon>
        <taxon>Dyadobacter</taxon>
    </lineage>
</organism>
<evidence type="ECO:0000256" key="1">
    <source>
        <dbReference type="ARBA" id="ARBA00005380"/>
    </source>
</evidence>
<comment type="pathway">
    <text evidence="12">Carbohydrate metabolism; D-ribose degradation; D-ribose 5-phosphate from beta-D-ribopyranose: step 2/2.</text>
</comment>
<dbReference type="PANTHER" id="PTHR10584:SF166">
    <property type="entry name" value="RIBOKINASE"/>
    <property type="match status" value="1"/>
</dbReference>
<dbReference type="InterPro" id="IPR011611">
    <property type="entry name" value="PfkB_dom"/>
</dbReference>
<feature type="active site" description="Proton acceptor" evidence="12">
    <location>
        <position position="251"/>
    </location>
</feature>
<dbReference type="EC" id="2.7.1.15" evidence="2 12"/>
<dbReference type="InterPro" id="IPR002173">
    <property type="entry name" value="Carboh/pur_kinase_PfkB_CS"/>
</dbReference>
<feature type="binding site" evidence="12">
    <location>
        <begin position="40"/>
        <end position="44"/>
    </location>
    <ligand>
        <name>substrate</name>
    </ligand>
</feature>
<keyword evidence="5 12" id="KW-0479">Metal-binding</keyword>
<comment type="similarity">
    <text evidence="12">Belongs to the carbohydrate kinase PfkB family. Ribokinase subfamily.</text>
</comment>
<dbReference type="HAMAP" id="MF_01987">
    <property type="entry name" value="Ribokinase"/>
    <property type="match status" value="1"/>
</dbReference>
<comment type="similarity">
    <text evidence="1">Belongs to the carbohydrate kinase pfkB family.</text>
</comment>